<keyword evidence="2" id="KW-1185">Reference proteome</keyword>
<dbReference type="Proteomes" id="UP001472677">
    <property type="component" value="Unassembled WGS sequence"/>
</dbReference>
<sequence length="81" mass="8991">MTIKFRTLLASLLQFVLIFFCSFVAKGLSGLFMVAVRNGDGYKMVMRVEHGLVKREVVENNDGGSFGSMIDENGERGIGVW</sequence>
<dbReference type="EMBL" id="JBBPBM010000006">
    <property type="protein sequence ID" value="KAK8578753.1"/>
    <property type="molecule type" value="Genomic_DNA"/>
</dbReference>
<name>A0ABR2FCV6_9ROSI</name>
<accession>A0ABR2FCV6</accession>
<organism evidence="1 2">
    <name type="scientific">Hibiscus sabdariffa</name>
    <name type="common">roselle</name>
    <dbReference type="NCBI Taxonomy" id="183260"/>
    <lineage>
        <taxon>Eukaryota</taxon>
        <taxon>Viridiplantae</taxon>
        <taxon>Streptophyta</taxon>
        <taxon>Embryophyta</taxon>
        <taxon>Tracheophyta</taxon>
        <taxon>Spermatophyta</taxon>
        <taxon>Magnoliopsida</taxon>
        <taxon>eudicotyledons</taxon>
        <taxon>Gunneridae</taxon>
        <taxon>Pentapetalae</taxon>
        <taxon>rosids</taxon>
        <taxon>malvids</taxon>
        <taxon>Malvales</taxon>
        <taxon>Malvaceae</taxon>
        <taxon>Malvoideae</taxon>
        <taxon>Hibiscus</taxon>
    </lineage>
</organism>
<evidence type="ECO:0008006" key="3">
    <source>
        <dbReference type="Google" id="ProtNLM"/>
    </source>
</evidence>
<evidence type="ECO:0000313" key="1">
    <source>
        <dbReference type="EMBL" id="KAK8578753.1"/>
    </source>
</evidence>
<comment type="caution">
    <text evidence="1">The sequence shown here is derived from an EMBL/GenBank/DDBJ whole genome shotgun (WGS) entry which is preliminary data.</text>
</comment>
<protein>
    <recommendedName>
        <fullName evidence="3">Transmembrane protein</fullName>
    </recommendedName>
</protein>
<gene>
    <name evidence="1" type="ORF">V6N12_069097</name>
</gene>
<proteinExistence type="predicted"/>
<evidence type="ECO:0000313" key="2">
    <source>
        <dbReference type="Proteomes" id="UP001472677"/>
    </source>
</evidence>
<reference evidence="1 2" key="1">
    <citation type="journal article" date="2024" name="G3 (Bethesda)">
        <title>Genome assembly of Hibiscus sabdariffa L. provides insights into metabolisms of medicinal natural products.</title>
        <authorList>
            <person name="Kim T."/>
        </authorList>
    </citation>
    <scope>NUCLEOTIDE SEQUENCE [LARGE SCALE GENOMIC DNA]</scope>
    <source>
        <strain evidence="1">TK-2024</strain>
        <tissue evidence="1">Old leaves</tissue>
    </source>
</reference>